<organism evidence="5 6">
    <name type="scientific">Globodera pallida</name>
    <name type="common">Potato cyst nematode worm</name>
    <name type="synonym">Heterodera pallida</name>
    <dbReference type="NCBI Taxonomy" id="36090"/>
    <lineage>
        <taxon>Eukaryota</taxon>
        <taxon>Metazoa</taxon>
        <taxon>Ecdysozoa</taxon>
        <taxon>Nematoda</taxon>
        <taxon>Chromadorea</taxon>
        <taxon>Rhabditida</taxon>
        <taxon>Tylenchina</taxon>
        <taxon>Tylenchomorpha</taxon>
        <taxon>Tylenchoidea</taxon>
        <taxon>Heteroderidae</taxon>
        <taxon>Heteroderinae</taxon>
        <taxon>Globodera</taxon>
    </lineage>
</organism>
<evidence type="ECO:0000256" key="4">
    <source>
        <dbReference type="ARBA" id="ARBA00030473"/>
    </source>
</evidence>
<comment type="similarity">
    <text evidence="1">Belongs to the glycosyl hydrolase 37 family.</text>
</comment>
<protein>
    <recommendedName>
        <fullName evidence="3">Trehalase</fullName>
        <ecNumber evidence="2">3.2.1.28</ecNumber>
    </recommendedName>
    <alternativeName>
        <fullName evidence="4">Alpha,alpha-trehalase</fullName>
    </alternativeName>
</protein>
<dbReference type="GO" id="GO:0004555">
    <property type="term" value="F:alpha,alpha-trehalase activity"/>
    <property type="evidence" value="ECO:0007669"/>
    <property type="project" value="UniProtKB-EC"/>
</dbReference>
<dbReference type="InterPro" id="IPR008928">
    <property type="entry name" value="6-hairpin_glycosidase_sf"/>
</dbReference>
<dbReference type="WBParaSite" id="GPLIN_001231300">
    <property type="protein sequence ID" value="GPLIN_001231300"/>
    <property type="gene ID" value="GPLIN_001231300"/>
</dbReference>
<evidence type="ECO:0000313" key="6">
    <source>
        <dbReference type="WBParaSite" id="GPLIN_001231300"/>
    </source>
</evidence>
<dbReference type="InterPro" id="IPR001661">
    <property type="entry name" value="Glyco_hydro_37"/>
</dbReference>
<dbReference type="Gene3D" id="1.50.10.10">
    <property type="match status" value="1"/>
</dbReference>
<evidence type="ECO:0000256" key="3">
    <source>
        <dbReference type="ARBA" id="ARBA00019905"/>
    </source>
</evidence>
<accession>A0A183CHF7</accession>
<reference evidence="6" key="2">
    <citation type="submission" date="2016-06" db="UniProtKB">
        <authorList>
            <consortium name="WormBaseParasite"/>
        </authorList>
    </citation>
    <scope>IDENTIFICATION</scope>
</reference>
<reference evidence="5" key="1">
    <citation type="submission" date="2014-05" db="EMBL/GenBank/DDBJ databases">
        <title>The genome and life-stage specific transcriptomes of Globodera pallida elucidate key aspects of plant parasitism by a cyst nematode.</title>
        <authorList>
            <person name="Cotton J.A."/>
            <person name="Lilley C.J."/>
            <person name="Jones L.M."/>
            <person name="Kikuchi T."/>
            <person name="Reid A.J."/>
            <person name="Thorpe P."/>
            <person name="Tsai I.J."/>
            <person name="Beasley H."/>
            <person name="Blok V."/>
            <person name="Cock P.J.A."/>
            <person name="Van den Akker S.E."/>
            <person name="Holroyd N."/>
            <person name="Hunt M."/>
            <person name="Mantelin S."/>
            <person name="Naghra H."/>
            <person name="Pain A."/>
            <person name="Palomares-Rius J.E."/>
            <person name="Zarowiecki M."/>
            <person name="Berriman M."/>
            <person name="Jones J.T."/>
            <person name="Urwin P.E."/>
        </authorList>
    </citation>
    <scope>NUCLEOTIDE SEQUENCE [LARGE SCALE GENOMIC DNA]</scope>
    <source>
        <strain evidence="5">Lindley</strain>
    </source>
</reference>
<dbReference type="Pfam" id="PF01204">
    <property type="entry name" value="Trehalase"/>
    <property type="match status" value="1"/>
</dbReference>
<proteinExistence type="inferred from homology"/>
<name>A0A183CHF7_GLOPA</name>
<dbReference type="Proteomes" id="UP000050741">
    <property type="component" value="Unassembled WGS sequence"/>
</dbReference>
<keyword evidence="5" id="KW-1185">Reference proteome</keyword>
<dbReference type="AlphaFoldDB" id="A0A183CHF7"/>
<evidence type="ECO:0000256" key="2">
    <source>
        <dbReference type="ARBA" id="ARBA00012757"/>
    </source>
</evidence>
<sequence>MYKLYQSCYKFMWMKLAADTGTPGAQGDFHAQIGFGWTNGAVLDLLATYGHELTLEEMPTVKCKQNVKEPESEVFARTRQGCA</sequence>
<dbReference type="InterPro" id="IPR012341">
    <property type="entry name" value="6hp_glycosidase-like_sf"/>
</dbReference>
<evidence type="ECO:0000256" key="1">
    <source>
        <dbReference type="ARBA" id="ARBA00005615"/>
    </source>
</evidence>
<evidence type="ECO:0000313" key="5">
    <source>
        <dbReference type="Proteomes" id="UP000050741"/>
    </source>
</evidence>
<dbReference type="EC" id="3.2.1.28" evidence="2"/>
<dbReference type="SUPFAM" id="SSF48208">
    <property type="entry name" value="Six-hairpin glycosidases"/>
    <property type="match status" value="1"/>
</dbReference>
<dbReference type="GO" id="GO:0005991">
    <property type="term" value="P:trehalose metabolic process"/>
    <property type="evidence" value="ECO:0007669"/>
    <property type="project" value="InterPro"/>
</dbReference>